<comment type="caution">
    <text evidence="1">The sequence shown here is derived from an EMBL/GenBank/DDBJ whole genome shotgun (WGS) entry which is preliminary data.</text>
</comment>
<dbReference type="AlphaFoldDB" id="A0A9P4N2C7"/>
<gene>
    <name evidence="1" type="ORF">CC78DRAFT_317012</name>
</gene>
<protein>
    <submittedName>
        <fullName evidence="1">Uncharacterized protein</fullName>
    </submittedName>
</protein>
<dbReference type="OrthoDB" id="5429172at2759"/>
<keyword evidence="2" id="KW-1185">Reference proteome</keyword>
<evidence type="ECO:0000313" key="2">
    <source>
        <dbReference type="Proteomes" id="UP000800093"/>
    </source>
</evidence>
<sequence length="362" mass="39734">MKGNIKAIYFADRLNPSSSLHYSFLSTLEDQLHIKSNIRNLGAFNTYYQLKFRPFSLLVVNYYFYHHQYGMRSLLSLVTLLGALTATATAQNQNAVRAMCIGAQTQGGYNVDIIYKNVADGSIDSLCDSFTREWRRHGGGSRNNPVNCFADRSKGEWGFGVSTDGPNFNLPEKIFMDAYEGGVDGTQIGGACIDIPNQLSSKRSTIMERRDLAKREINGDEPLEAGNFLKIFSGQTLNVQGIIPDFNAGLTDYGPLGETITDAARSFGGTMGSLGKNFALISTPPNFPFSTSRGRDVGFEAGMDMGINDQNLDIRGEDWFKIISALYFKGKGGFNSPRAWKVRLAQGTMIVGVISITFTFGG</sequence>
<reference evidence="2" key="1">
    <citation type="journal article" date="2020" name="Stud. Mycol.">
        <title>101 Dothideomycetes genomes: A test case for predicting lifestyles and emergence of pathogens.</title>
        <authorList>
            <person name="Haridas S."/>
            <person name="Albert R."/>
            <person name="Binder M."/>
            <person name="Bloem J."/>
            <person name="LaButti K."/>
            <person name="Salamov A."/>
            <person name="Andreopoulos B."/>
            <person name="Baker S."/>
            <person name="Barry K."/>
            <person name="Bills G."/>
            <person name="Bluhm B."/>
            <person name="Cannon C."/>
            <person name="Castanera R."/>
            <person name="Culley D."/>
            <person name="Daum C."/>
            <person name="Ezra D."/>
            <person name="Gonzalez J."/>
            <person name="Henrissat B."/>
            <person name="Kuo A."/>
            <person name="Liang C."/>
            <person name="Lipzen A."/>
            <person name="Lutzoni F."/>
            <person name="Magnuson J."/>
            <person name="Mondo S."/>
            <person name="Nolan M."/>
            <person name="Ohm R."/>
            <person name="Pangilinan J."/>
            <person name="Park H.-J."/>
            <person name="Ramirez L."/>
            <person name="Alfaro M."/>
            <person name="Sun H."/>
            <person name="Tritt A."/>
            <person name="Yoshinaga Y."/>
            <person name="Zwiers L.-H."/>
            <person name="Turgeon B."/>
            <person name="Goodwin S."/>
            <person name="Spatafora J."/>
            <person name="Crous P."/>
            <person name="Grigoriev I."/>
        </authorList>
    </citation>
    <scope>NUCLEOTIDE SEQUENCE [LARGE SCALE GENOMIC DNA]</scope>
    <source>
        <strain evidence="2">CBS 304.66</strain>
    </source>
</reference>
<dbReference type="Proteomes" id="UP000800093">
    <property type="component" value="Unassembled WGS sequence"/>
</dbReference>
<proteinExistence type="predicted"/>
<dbReference type="EMBL" id="ML986640">
    <property type="protein sequence ID" value="KAF2262438.1"/>
    <property type="molecule type" value="Genomic_DNA"/>
</dbReference>
<organism evidence="1 2">
    <name type="scientific">Lojkania enalia</name>
    <dbReference type="NCBI Taxonomy" id="147567"/>
    <lineage>
        <taxon>Eukaryota</taxon>
        <taxon>Fungi</taxon>
        <taxon>Dikarya</taxon>
        <taxon>Ascomycota</taxon>
        <taxon>Pezizomycotina</taxon>
        <taxon>Dothideomycetes</taxon>
        <taxon>Pleosporomycetidae</taxon>
        <taxon>Pleosporales</taxon>
        <taxon>Pleosporales incertae sedis</taxon>
        <taxon>Lojkania</taxon>
    </lineage>
</organism>
<name>A0A9P4N2C7_9PLEO</name>
<evidence type="ECO:0000313" key="1">
    <source>
        <dbReference type="EMBL" id="KAF2262438.1"/>
    </source>
</evidence>
<accession>A0A9P4N2C7</accession>